<dbReference type="AlphaFoldDB" id="E0Q6U3"/>
<name>E0Q6U3_9BIFI</name>
<proteinExistence type="predicted"/>
<protein>
    <submittedName>
        <fullName evidence="1">Uncharacterized protein</fullName>
    </submittedName>
</protein>
<evidence type="ECO:0000313" key="2">
    <source>
        <dbReference type="Proteomes" id="UP000003323"/>
    </source>
</evidence>
<organism evidence="1 2">
    <name type="scientific">Bifidobacterium dentium ATCC 27679</name>
    <dbReference type="NCBI Taxonomy" id="871562"/>
    <lineage>
        <taxon>Bacteria</taxon>
        <taxon>Bacillati</taxon>
        <taxon>Actinomycetota</taxon>
        <taxon>Actinomycetes</taxon>
        <taxon>Bifidobacteriales</taxon>
        <taxon>Bifidobacteriaceae</taxon>
        <taxon>Bifidobacterium</taxon>
    </lineage>
</organism>
<dbReference type="HOGENOM" id="CLU_165266_0_0_11"/>
<dbReference type="RefSeq" id="WP_003841987.1">
    <property type="nucleotide sequence ID" value="NZ_GL405225.1"/>
</dbReference>
<comment type="caution">
    <text evidence="1">The sequence shown here is derived from an EMBL/GenBank/DDBJ whole genome shotgun (WGS) entry which is preliminary data.</text>
</comment>
<dbReference type="Proteomes" id="UP000003323">
    <property type="component" value="Unassembled WGS sequence"/>
</dbReference>
<accession>E0Q6U3</accession>
<reference evidence="1 2" key="1">
    <citation type="submission" date="2010-08" db="EMBL/GenBank/DDBJ databases">
        <authorList>
            <person name="Muzny D."/>
            <person name="Qin X."/>
            <person name="Deng J."/>
            <person name="Jiang H."/>
            <person name="Liu Y."/>
            <person name="Qu J."/>
            <person name="Song X.-Z."/>
            <person name="Zhang L."/>
            <person name="Thornton R."/>
            <person name="Coyle M."/>
            <person name="Francisco L."/>
            <person name="Jackson L."/>
            <person name="Javaid M."/>
            <person name="Korchina V."/>
            <person name="Kovar C."/>
            <person name="Mata R."/>
            <person name="Mathew T."/>
            <person name="Ngo R."/>
            <person name="Nguyen L."/>
            <person name="Nguyen N."/>
            <person name="Okwuonu G."/>
            <person name="Ongeri F."/>
            <person name="Pham C."/>
            <person name="Simmons D."/>
            <person name="Wilczek-Boney K."/>
            <person name="Hale W."/>
            <person name="Jakkamsetti A."/>
            <person name="Pham P."/>
            <person name="Ruth R."/>
            <person name="San Lucas F."/>
            <person name="Warren J."/>
            <person name="Zhang J."/>
            <person name="Zhao Z."/>
            <person name="Zhou C."/>
            <person name="Zhu D."/>
            <person name="Lee S."/>
            <person name="Bess C."/>
            <person name="Blankenburg K."/>
            <person name="Forbes L."/>
            <person name="Fu Q."/>
            <person name="Gubbala S."/>
            <person name="Hirani K."/>
            <person name="Jayaseelan J.C."/>
            <person name="Lara F."/>
            <person name="Munidasa M."/>
            <person name="Palculict T."/>
            <person name="Patil S."/>
            <person name="Pu L.-L."/>
            <person name="Saada N."/>
            <person name="Tang L."/>
            <person name="Weissenberger G."/>
            <person name="Zhu Y."/>
            <person name="Hemphill L."/>
            <person name="Shang Y."/>
            <person name="Youmans B."/>
            <person name="Ayvaz T."/>
            <person name="Ross M."/>
            <person name="Santibanez J."/>
            <person name="Aqrawi P."/>
            <person name="Gross S."/>
            <person name="Joshi V."/>
            <person name="Fowler G."/>
            <person name="Nazareth L."/>
            <person name="Reid J."/>
            <person name="Worley K."/>
            <person name="Petrosino J."/>
            <person name="Highlander S."/>
            <person name="Gibbs R."/>
        </authorList>
    </citation>
    <scope>NUCLEOTIDE SEQUENCE [LARGE SCALE GENOMIC DNA]</scope>
    <source>
        <strain evidence="1 2">ATCC 27679</strain>
    </source>
</reference>
<sequence length="124" mass="13776">MAVPFECELVQWLSAQPELAEIPVSTDVPANRPSKFISVERTGGERTRILDRPELAIQCWASSSVEASELADELVDVVLPRVYALSDVGAFSINSVYNYPLDETQPRYQITVNAVVHTAVRRSK</sequence>
<gene>
    <name evidence="1" type="ORF">HMPREF0168_0851</name>
</gene>
<dbReference type="EMBL" id="AEEQ01000009">
    <property type="protein sequence ID" value="EFM41458.1"/>
    <property type="molecule type" value="Genomic_DNA"/>
</dbReference>
<evidence type="ECO:0000313" key="1">
    <source>
        <dbReference type="EMBL" id="EFM41458.1"/>
    </source>
</evidence>